<gene>
    <name evidence="2" type="ORF">BA195_11275</name>
</gene>
<name>A0A1B9XXC0_9FLAO</name>
<evidence type="ECO:0008006" key="4">
    <source>
        <dbReference type="Google" id="ProtNLM"/>
    </source>
</evidence>
<reference evidence="2 3" key="1">
    <citation type="submission" date="2016-06" db="EMBL/GenBank/DDBJ databases">
        <title>Draft Genome Sequence of Tenacibaculum soleae UCD-KL19.</title>
        <authorList>
            <person name="Eisen J.A."/>
            <person name="Coil D.A."/>
            <person name="Lujan K.M."/>
        </authorList>
    </citation>
    <scope>NUCLEOTIDE SEQUENCE [LARGE SCALE GENOMIC DNA]</scope>
    <source>
        <strain evidence="2 3">UCD-KL19</strain>
    </source>
</reference>
<evidence type="ECO:0000313" key="2">
    <source>
        <dbReference type="EMBL" id="OCK42200.1"/>
    </source>
</evidence>
<dbReference type="InterPro" id="IPR032331">
    <property type="entry name" value="DUF4856"/>
</dbReference>
<evidence type="ECO:0000256" key="1">
    <source>
        <dbReference type="SAM" id="SignalP"/>
    </source>
</evidence>
<dbReference type="Proteomes" id="UP000093186">
    <property type="component" value="Unassembled WGS sequence"/>
</dbReference>
<dbReference type="AlphaFoldDB" id="A0A1B9XXC0"/>
<proteinExistence type="predicted"/>
<sequence length="390" mass="41983">MKRVILSMLAVASLMVTSCSSNEDPVVDVIAPATYAFVGKDGNSNVSFSGQVARLKMAGELKSALGSNTKTEAELIKMFKDGTGFAGEGLDASGKKLRGTVSSAPNSNTNAVEVDALRTKMDGWIANHTAIYGDWDTDASNGQKGKVVTGTRTAYVDAKGFEYNQVMAKTLIGAVMVDQMLNKYISQKFIEDNKADHEAGAPYKGDATKNYTALQHGWDEAYGYLFGLEDVTATPVNSIDDRKGFLNSYLKSVDNDTKFKGIFDDIYKAFKLGRAAIDAKQYDIVNNQAEIIRKSISKVIGVMATHYLLKGKGVKDANTLHALSEAYGFVLSLRYVEINGNQVEANQIAGSIATLEAGLWTVSDEDLDAIAGALAGYFKFDVADAVSLKD</sequence>
<dbReference type="PROSITE" id="PS51257">
    <property type="entry name" value="PROKAR_LIPOPROTEIN"/>
    <property type="match status" value="1"/>
</dbReference>
<dbReference type="Pfam" id="PF16148">
    <property type="entry name" value="DUF4856"/>
    <property type="match status" value="1"/>
</dbReference>
<evidence type="ECO:0000313" key="3">
    <source>
        <dbReference type="Proteomes" id="UP000093186"/>
    </source>
</evidence>
<dbReference type="STRING" id="447689.BA195_11275"/>
<dbReference type="EMBL" id="MAKX01000024">
    <property type="protein sequence ID" value="OCK42200.1"/>
    <property type="molecule type" value="Genomic_DNA"/>
</dbReference>
<keyword evidence="3" id="KW-1185">Reference proteome</keyword>
<dbReference type="RefSeq" id="WP_068705615.1">
    <property type="nucleotide sequence ID" value="NZ_JAUOSW010000003.1"/>
</dbReference>
<feature type="signal peptide" evidence="1">
    <location>
        <begin position="1"/>
        <end position="23"/>
    </location>
</feature>
<accession>A0A1B9XXC0</accession>
<protein>
    <recommendedName>
        <fullName evidence="4">DUF4856 domain-containing protein</fullName>
    </recommendedName>
</protein>
<organism evidence="2 3">
    <name type="scientific">Tenacibaculum soleae</name>
    <dbReference type="NCBI Taxonomy" id="447689"/>
    <lineage>
        <taxon>Bacteria</taxon>
        <taxon>Pseudomonadati</taxon>
        <taxon>Bacteroidota</taxon>
        <taxon>Flavobacteriia</taxon>
        <taxon>Flavobacteriales</taxon>
        <taxon>Flavobacteriaceae</taxon>
        <taxon>Tenacibaculum</taxon>
    </lineage>
</organism>
<comment type="caution">
    <text evidence="2">The sequence shown here is derived from an EMBL/GenBank/DDBJ whole genome shotgun (WGS) entry which is preliminary data.</text>
</comment>
<keyword evidence="1" id="KW-0732">Signal</keyword>
<feature type="chain" id="PRO_5008640039" description="DUF4856 domain-containing protein" evidence="1">
    <location>
        <begin position="24"/>
        <end position="390"/>
    </location>
</feature>
<dbReference type="OrthoDB" id="5498726at2"/>